<evidence type="ECO:0000313" key="2">
    <source>
        <dbReference type="Proteomes" id="UP000323708"/>
    </source>
</evidence>
<dbReference type="RefSeq" id="WP_149611407.1">
    <property type="nucleotide sequence ID" value="NZ_VTUX01000004.1"/>
</dbReference>
<dbReference type="Proteomes" id="UP000323708">
    <property type="component" value="Unassembled WGS sequence"/>
</dbReference>
<dbReference type="EMBL" id="VTUX01000004">
    <property type="protein sequence ID" value="KAA1191971.1"/>
    <property type="molecule type" value="Genomic_DNA"/>
</dbReference>
<dbReference type="InterPro" id="IPR018247">
    <property type="entry name" value="EF_Hand_1_Ca_BS"/>
</dbReference>
<gene>
    <name evidence="1" type="ORF">F0M18_10635</name>
</gene>
<evidence type="ECO:0000313" key="1">
    <source>
        <dbReference type="EMBL" id="KAA1191971.1"/>
    </source>
</evidence>
<comment type="caution">
    <text evidence="1">The sequence shown here is derived from an EMBL/GenBank/DDBJ whole genome shotgun (WGS) entry which is preliminary data.</text>
</comment>
<dbReference type="AlphaFoldDB" id="A0A5B0X0U2"/>
<name>A0A5B0X0U2_9GAMM</name>
<dbReference type="PROSITE" id="PS00018">
    <property type="entry name" value="EF_HAND_1"/>
    <property type="match status" value="1"/>
</dbReference>
<proteinExistence type="predicted"/>
<reference evidence="1 2" key="1">
    <citation type="submission" date="2019-09" db="EMBL/GenBank/DDBJ databases">
        <authorList>
            <person name="Chen X.-Y."/>
        </authorList>
    </citation>
    <scope>NUCLEOTIDE SEQUENCE [LARGE SCALE GENOMIC DNA]</scope>
    <source>
        <strain evidence="1 2">NY5</strain>
    </source>
</reference>
<keyword evidence="2" id="KW-1185">Reference proteome</keyword>
<accession>A0A5B0X0U2</accession>
<organism evidence="1 2">
    <name type="scientific">Pseudohalioglobus sediminis</name>
    <dbReference type="NCBI Taxonomy" id="2606449"/>
    <lineage>
        <taxon>Bacteria</taxon>
        <taxon>Pseudomonadati</taxon>
        <taxon>Pseudomonadota</taxon>
        <taxon>Gammaproteobacteria</taxon>
        <taxon>Cellvibrionales</taxon>
        <taxon>Halieaceae</taxon>
        <taxon>Pseudohalioglobus</taxon>
    </lineage>
</organism>
<protein>
    <submittedName>
        <fullName evidence="1">Uncharacterized protein</fullName>
    </submittedName>
</protein>
<sequence>MCRSILLMLGAGLLSSCFFVEVRGPVVGAIVTVEEWNYRFEEMETLGFSEKTLGPVQLEAELGSDTWQSWRAKTQLAFMGGTELPEDVVIRPKKLYVIRSGPTCLQDECLVKGMDYDPYGNKTLADTPITVDGQMFAFATGEQILQQSVRVSPLTTALYHYAEHFTANNFIIDELNAIAPKFVSDMDKNGLVDYADVLKWSRQRHEKQYRGDIRKLDVLAEKIRDKDDYFYRESWTEIVGSEGARQLMGQDYVGSLDGFDGYRLADGKINRSDGVPNPQARSRRFGWARHQRAGKYTVSSGGVITSWRISRKPKKARSFG</sequence>
<dbReference type="PROSITE" id="PS51257">
    <property type="entry name" value="PROKAR_LIPOPROTEIN"/>
    <property type="match status" value="1"/>
</dbReference>